<comment type="caution">
    <text evidence="7">The sequence shown here is derived from an EMBL/GenBank/DDBJ whole genome shotgun (WGS) entry which is preliminary data.</text>
</comment>
<dbReference type="PROSITE" id="PS50600">
    <property type="entry name" value="ULP_PROTEASE"/>
    <property type="match status" value="1"/>
</dbReference>
<dbReference type="GO" id="GO:0008234">
    <property type="term" value="F:cysteine-type peptidase activity"/>
    <property type="evidence" value="ECO:0007669"/>
    <property type="project" value="InterPro"/>
</dbReference>
<evidence type="ECO:0000256" key="5">
    <source>
        <dbReference type="SAM" id="MobiDB-lite"/>
    </source>
</evidence>
<feature type="compositionally biased region" description="Pro residues" evidence="5">
    <location>
        <begin position="193"/>
        <end position="203"/>
    </location>
</feature>
<evidence type="ECO:0000313" key="7">
    <source>
        <dbReference type="EMBL" id="SPJ90324.1"/>
    </source>
</evidence>
<feature type="region of interest" description="Disordered" evidence="5">
    <location>
        <begin position="547"/>
        <end position="586"/>
    </location>
</feature>
<keyword evidence="8" id="KW-1185">Reference proteome</keyword>
<evidence type="ECO:0000259" key="6">
    <source>
        <dbReference type="PROSITE" id="PS50600"/>
    </source>
</evidence>
<feature type="region of interest" description="Disordered" evidence="5">
    <location>
        <begin position="162"/>
        <end position="245"/>
    </location>
</feature>
<evidence type="ECO:0000256" key="3">
    <source>
        <dbReference type="ARBA" id="ARBA00022801"/>
    </source>
</evidence>
<proteinExistence type="inferred from homology"/>
<accession>A0AAE8MND2</accession>
<protein>
    <recommendedName>
        <fullName evidence="6">Ubiquitin-like protease family profile domain-containing protein</fullName>
    </recommendedName>
</protein>
<evidence type="ECO:0000313" key="8">
    <source>
        <dbReference type="Proteomes" id="UP001187734"/>
    </source>
</evidence>
<sequence>MLPPPLTILLTSNPVLLANYPTPTFKQLSPQPLFTMSHHEIGDSPTTATDNAIVFAPPDWKQKPLRKKIPRTYYYEKQKGKALSDLRAIIEEKDWHRVDSSLNSSGPKTIENTFQWVKYAWENGLNENNVFKEGEKQLGDKEKPTNAVKDAVIQVLSKCLPKENDGDSIGTTSETDTKRKIGSRAQQTIYVPSLPPPSSPPLSPEATPHGGQVKKRKISPERYFDITTQSSQDDEELRRKDMQDSVATRADEIYSQLKGHRRLNDDTLYIVSKAFELDLPPSNPPARILHPLWFKIDCKEIPLGLRDIPEPGERIYAPLHHESSGHWTLCVIGFELDSESNADSNSESKSIRLDFYDSLKNGGRANGVKTFFTRWIEKRYPKYAATFHEPKSAQQKDGTSCGIFVLETMRRLIVSEDVTRTIKPMDVRENLLNTISSLETYPPSDSELAQVLKAIKVLHGRCNTSPNMAQPSFPTLEPKGMVSPRQMIDYFMQVIVSGGISVEELISRTQKEYQQITEELGRLEHELRDAQKKLDTAKTRASAFEEAFNEMSESTRSDETVDPPSIGSKTQTAEDEPMTDQKLDPCAKKPRSLVDLSAQFCSLTSAFLQKQRDDDEKKREETRMETRRMRSEEIEMAERKVKKLSKQVADLDTSQATTDAFITLCLRSSNLQQKGGGDVDVL</sequence>
<dbReference type="Proteomes" id="UP001187734">
    <property type="component" value="Unassembled WGS sequence"/>
</dbReference>
<reference evidence="7" key="1">
    <citation type="submission" date="2018-03" db="EMBL/GenBank/DDBJ databases">
        <authorList>
            <person name="Guldener U."/>
        </authorList>
    </citation>
    <scope>NUCLEOTIDE SEQUENCE</scope>
</reference>
<keyword evidence="4" id="KW-0175">Coiled coil</keyword>
<feature type="domain" description="Ubiquitin-like protease family profile" evidence="6">
    <location>
        <begin position="227"/>
        <end position="412"/>
    </location>
</feature>
<feature type="coiled-coil region" evidence="4">
    <location>
        <begin position="506"/>
        <end position="547"/>
    </location>
</feature>
<dbReference type="SUPFAM" id="SSF54001">
    <property type="entry name" value="Cysteine proteinases"/>
    <property type="match status" value="1"/>
</dbReference>
<dbReference type="AlphaFoldDB" id="A0AAE8MND2"/>
<comment type="similarity">
    <text evidence="1">Belongs to the peptidase C48 family.</text>
</comment>
<dbReference type="Pfam" id="PF02902">
    <property type="entry name" value="Peptidase_C48"/>
    <property type="match status" value="1"/>
</dbReference>
<name>A0AAE8MND2_9HYPO</name>
<keyword evidence="3" id="KW-0378">Hydrolase</keyword>
<organism evidence="7 8">
    <name type="scientific">Fusarium torulosum</name>
    <dbReference type="NCBI Taxonomy" id="33205"/>
    <lineage>
        <taxon>Eukaryota</taxon>
        <taxon>Fungi</taxon>
        <taxon>Dikarya</taxon>
        <taxon>Ascomycota</taxon>
        <taxon>Pezizomycotina</taxon>
        <taxon>Sordariomycetes</taxon>
        <taxon>Hypocreomycetidae</taxon>
        <taxon>Hypocreales</taxon>
        <taxon>Nectriaceae</taxon>
        <taxon>Fusarium</taxon>
    </lineage>
</organism>
<evidence type="ECO:0000256" key="2">
    <source>
        <dbReference type="ARBA" id="ARBA00022670"/>
    </source>
</evidence>
<keyword evidence="2" id="KW-0645">Protease</keyword>
<feature type="coiled-coil region" evidence="4">
    <location>
        <begin position="627"/>
        <end position="654"/>
    </location>
</feature>
<dbReference type="InterPro" id="IPR003653">
    <property type="entry name" value="Peptidase_C48_C"/>
</dbReference>
<dbReference type="EMBL" id="ONZP01000727">
    <property type="protein sequence ID" value="SPJ90324.1"/>
    <property type="molecule type" value="Genomic_DNA"/>
</dbReference>
<evidence type="ECO:0000256" key="4">
    <source>
        <dbReference type="SAM" id="Coils"/>
    </source>
</evidence>
<dbReference type="GO" id="GO:0006508">
    <property type="term" value="P:proteolysis"/>
    <property type="evidence" value="ECO:0007669"/>
    <property type="project" value="UniProtKB-KW"/>
</dbReference>
<dbReference type="InterPro" id="IPR038765">
    <property type="entry name" value="Papain-like_cys_pep_sf"/>
</dbReference>
<dbReference type="GO" id="GO:0019783">
    <property type="term" value="F:ubiquitin-like protein peptidase activity"/>
    <property type="evidence" value="ECO:0007669"/>
    <property type="project" value="UniProtKB-ARBA"/>
</dbReference>
<dbReference type="Gene3D" id="3.40.395.10">
    <property type="entry name" value="Adenoviral Proteinase, Chain A"/>
    <property type="match status" value="1"/>
</dbReference>
<gene>
    <name evidence="7" type="ORF">FTOL_13205</name>
</gene>
<evidence type="ECO:0000256" key="1">
    <source>
        <dbReference type="ARBA" id="ARBA00005234"/>
    </source>
</evidence>